<dbReference type="STRING" id="7918.ENSLOCP00000000534"/>
<keyword evidence="5" id="KW-1185">Reference proteome</keyword>
<dbReference type="eggNOG" id="ENOG502QQYK">
    <property type="taxonomic scope" value="Eukaryota"/>
</dbReference>
<evidence type="ECO:0000256" key="1">
    <source>
        <dbReference type="SAM" id="SignalP"/>
    </source>
</evidence>
<feature type="domain" description="ENPP1-3/EXOG-like endonuclease/phosphodiesterase" evidence="2">
    <location>
        <begin position="62"/>
        <end position="267"/>
    </location>
</feature>
<dbReference type="InterPro" id="IPR001604">
    <property type="entry name" value="Endo_G_ENPP1-like_dom"/>
</dbReference>
<dbReference type="Proteomes" id="UP000018468">
    <property type="component" value="Unassembled WGS sequence"/>
</dbReference>
<dbReference type="GeneTree" id="ENSGT01030000234592"/>
<organism evidence="4 5">
    <name type="scientific">Lepisosteus oculatus</name>
    <name type="common">Spotted gar</name>
    <dbReference type="NCBI Taxonomy" id="7918"/>
    <lineage>
        <taxon>Eukaryota</taxon>
        <taxon>Metazoa</taxon>
        <taxon>Chordata</taxon>
        <taxon>Craniata</taxon>
        <taxon>Vertebrata</taxon>
        <taxon>Euteleostomi</taxon>
        <taxon>Actinopterygii</taxon>
        <taxon>Neopterygii</taxon>
        <taxon>Holostei</taxon>
        <taxon>Semionotiformes</taxon>
        <taxon>Lepisosteidae</taxon>
        <taxon>Lepisosteus</taxon>
    </lineage>
</organism>
<dbReference type="GO" id="GO:0046872">
    <property type="term" value="F:metal ion binding"/>
    <property type="evidence" value="ECO:0007669"/>
    <property type="project" value="InterPro"/>
</dbReference>
<dbReference type="InterPro" id="IPR044929">
    <property type="entry name" value="DNA/RNA_non-sp_Endonuclease_sf"/>
</dbReference>
<dbReference type="OMA" id="FREKCAD"/>
<dbReference type="InterPro" id="IPR020821">
    <property type="entry name" value="ENPP1-3/EXOG-like_nuc-like"/>
</dbReference>
<sequence>MELTSQVCFCFLLLLPAPAVTEVTSFQNCPQFFLQIQSNRIYPTRLPDQNRYKEICQMFGGVYEFATLYDTGHRIPVYSAYAFGNYLKTGRRNSWFIEPQLDDASAGPNMASANQNMANLGNSQALNDDYTNSVYDKGHLFPVLHADSQESSLATCTLTNAVPQHQHFNRGVWRQMESNVYDYSKTNCLQPVYIITGAVPGQNNTKNRVNIPENLWTAFCCQDRNSHQWISKAHFGPNDDSGTLNETSVSHLENTLKTHYHTQSFSLFGGNCNDIN</sequence>
<dbReference type="SUPFAM" id="SSF54060">
    <property type="entry name" value="His-Me finger endonucleases"/>
    <property type="match status" value="1"/>
</dbReference>
<dbReference type="Ensembl" id="ENSLOCT00000000535.1">
    <property type="protein sequence ID" value="ENSLOCP00000000534.1"/>
    <property type="gene ID" value="ENSLOCG00000000488.1"/>
</dbReference>
<feature type="domain" description="DNA/RNA non-specific endonuclease/pyrophosphatase/phosphodiesterase" evidence="3">
    <location>
        <begin position="61"/>
        <end position="267"/>
    </location>
</feature>
<dbReference type="AlphaFoldDB" id="W5LWM7"/>
<dbReference type="SMART" id="SM00892">
    <property type="entry name" value="Endonuclease_NS"/>
    <property type="match status" value="1"/>
</dbReference>
<dbReference type="InterPro" id="IPR044925">
    <property type="entry name" value="His-Me_finger_sf"/>
</dbReference>
<keyword evidence="1" id="KW-0732">Signal</keyword>
<dbReference type="InParanoid" id="W5LWM7"/>
<reference evidence="5" key="1">
    <citation type="submission" date="2011-12" db="EMBL/GenBank/DDBJ databases">
        <title>The Draft Genome of Lepisosteus oculatus.</title>
        <authorList>
            <consortium name="The Broad Institute Genome Assembly &amp; Analysis Group"/>
            <consortium name="Computational R&amp;D Group"/>
            <consortium name="and Sequencing Platform"/>
            <person name="Di Palma F."/>
            <person name="Alfoldi J."/>
            <person name="Johnson J."/>
            <person name="Berlin A."/>
            <person name="Gnerre S."/>
            <person name="Jaffe D."/>
            <person name="MacCallum I."/>
            <person name="Young S."/>
            <person name="Walker B.J."/>
            <person name="Lander E.S."/>
            <person name="Lindblad-Toh K."/>
        </authorList>
    </citation>
    <scope>NUCLEOTIDE SEQUENCE [LARGE SCALE GENOMIC DNA]</scope>
</reference>
<proteinExistence type="predicted"/>
<dbReference type="Pfam" id="PF01223">
    <property type="entry name" value="Endonuclease_NS"/>
    <property type="match status" value="1"/>
</dbReference>
<dbReference type="SMART" id="SM00477">
    <property type="entry name" value="NUC"/>
    <property type="match status" value="1"/>
</dbReference>
<evidence type="ECO:0000313" key="4">
    <source>
        <dbReference type="Ensembl" id="ENSLOCP00000000534.1"/>
    </source>
</evidence>
<protein>
    <submittedName>
        <fullName evidence="4">Zgc:158445</fullName>
    </submittedName>
</protein>
<reference evidence="4" key="3">
    <citation type="submission" date="2025-09" db="UniProtKB">
        <authorList>
            <consortium name="Ensembl"/>
        </authorList>
    </citation>
    <scope>IDENTIFICATION</scope>
</reference>
<dbReference type="GO" id="GO:0003676">
    <property type="term" value="F:nucleic acid binding"/>
    <property type="evidence" value="ECO:0007669"/>
    <property type="project" value="InterPro"/>
</dbReference>
<dbReference type="InterPro" id="IPR039015">
    <property type="entry name" value="ENDOD1"/>
</dbReference>
<dbReference type="Bgee" id="ENSLOCG00000000488">
    <property type="expression patterns" value="Expressed in embryo and 3 other cell types or tissues"/>
</dbReference>
<feature type="signal peptide" evidence="1">
    <location>
        <begin position="1"/>
        <end position="21"/>
    </location>
</feature>
<accession>W5LWM7</accession>
<evidence type="ECO:0000259" key="2">
    <source>
        <dbReference type="SMART" id="SM00477"/>
    </source>
</evidence>
<feature type="chain" id="PRO_5004865220" evidence="1">
    <location>
        <begin position="22"/>
        <end position="276"/>
    </location>
</feature>
<dbReference type="PANTHER" id="PTHR21472:SF30">
    <property type="entry name" value="ENDONUCLEASE DOMAIN-CONTAINING 1 PROTEIN-RELATED"/>
    <property type="match status" value="1"/>
</dbReference>
<dbReference type="GO" id="GO:0016787">
    <property type="term" value="F:hydrolase activity"/>
    <property type="evidence" value="ECO:0007669"/>
    <property type="project" value="InterPro"/>
</dbReference>
<dbReference type="PANTHER" id="PTHR21472">
    <property type="entry name" value="ENDONUCLEASE DOMAIN-CONTAINING 1 PROTEIN ENDOD1"/>
    <property type="match status" value="1"/>
</dbReference>
<name>W5LWM7_LEPOC</name>
<evidence type="ECO:0000313" key="5">
    <source>
        <dbReference type="Proteomes" id="UP000018468"/>
    </source>
</evidence>
<dbReference type="Gene3D" id="3.40.570.10">
    <property type="entry name" value="Extracellular Endonuclease, subunit A"/>
    <property type="match status" value="1"/>
</dbReference>
<reference evidence="4" key="2">
    <citation type="submission" date="2025-08" db="UniProtKB">
        <authorList>
            <consortium name="Ensembl"/>
        </authorList>
    </citation>
    <scope>IDENTIFICATION</scope>
</reference>
<evidence type="ECO:0000259" key="3">
    <source>
        <dbReference type="SMART" id="SM00892"/>
    </source>
</evidence>
<dbReference type="HOGENOM" id="CLU_035817_1_0_1"/>